<name>A0ABY8XWH2_9PSEU</name>
<keyword evidence="3" id="KW-1185">Reference proteome</keyword>
<keyword evidence="1" id="KW-0732">Signal</keyword>
<evidence type="ECO:0000313" key="2">
    <source>
        <dbReference type="EMBL" id="WIV59770.1"/>
    </source>
</evidence>
<evidence type="ECO:0000256" key="1">
    <source>
        <dbReference type="SAM" id="SignalP"/>
    </source>
</evidence>
<reference evidence="2 3" key="1">
    <citation type="submission" date="2023-06" db="EMBL/GenBank/DDBJ databases">
        <authorList>
            <person name="Oyuntsetseg B."/>
            <person name="Kim S.B."/>
        </authorList>
    </citation>
    <scope>NUCLEOTIDE SEQUENCE [LARGE SCALE GENOMIC DNA]</scope>
    <source>
        <strain evidence="2 3">2-2</strain>
    </source>
</reference>
<evidence type="ECO:0000313" key="3">
    <source>
        <dbReference type="Proteomes" id="UP001227101"/>
    </source>
</evidence>
<feature type="chain" id="PRO_5047313478" evidence="1">
    <location>
        <begin position="35"/>
        <end position="310"/>
    </location>
</feature>
<dbReference type="Proteomes" id="UP001227101">
    <property type="component" value="Chromosome"/>
</dbReference>
<feature type="signal peptide" evidence="1">
    <location>
        <begin position="1"/>
        <end position="34"/>
    </location>
</feature>
<gene>
    <name evidence="2" type="ORF">QP939_14740</name>
</gene>
<accession>A0ABY8XWH2</accession>
<protein>
    <submittedName>
        <fullName evidence="2">Uncharacterized protein</fullName>
    </submittedName>
</protein>
<organism evidence="2 3">
    <name type="scientific">Amycolatopsis nalaikhensis</name>
    <dbReference type="NCBI Taxonomy" id="715472"/>
    <lineage>
        <taxon>Bacteria</taxon>
        <taxon>Bacillati</taxon>
        <taxon>Actinomycetota</taxon>
        <taxon>Actinomycetes</taxon>
        <taxon>Pseudonocardiales</taxon>
        <taxon>Pseudonocardiaceae</taxon>
        <taxon>Amycolatopsis</taxon>
    </lineage>
</organism>
<proteinExistence type="predicted"/>
<dbReference type="RefSeq" id="WP_285457320.1">
    <property type="nucleotide sequence ID" value="NZ_CP127173.1"/>
</dbReference>
<sequence length="310" mass="31730">MGKHSRRKSGYLPKVAAGAAPVALLFAAPATALATPSEITLPLDHRHDGTLQRDLTTAGQDGTTVVRETLTATRHDFLAKEVAGAVVVNDVSESATTRRETWQTPASAAEQETEAVARGSRHSLRLGDVAATTANNQRLAHGAARDLTLSPGVAGSVERRVGLGEGTSHGVWLADDVDVLSQNAEQVDTGLRGTFTGDLDGALSVRRSSGQAVDLGPVGGLGTTSEQHASGQFAGVLDVGQKHEVGGQLGPASGWATTTESLGPAGPAGSIRGDLGVDHVVHAEAGTTSVRGTLDRSASLSVLDQRLLGL</sequence>
<dbReference type="EMBL" id="CP127173">
    <property type="protein sequence ID" value="WIV59770.1"/>
    <property type="molecule type" value="Genomic_DNA"/>
</dbReference>